<dbReference type="HAMAP" id="MF_00484">
    <property type="entry name" value="Glycogen_synth"/>
    <property type="match status" value="1"/>
</dbReference>
<keyword evidence="12" id="KW-1185">Reference proteome</keyword>
<organism evidence="11 12">
    <name type="scientific">Ephemeroptericola cinctiostellae</name>
    <dbReference type="NCBI Taxonomy" id="2268024"/>
    <lineage>
        <taxon>Bacteria</taxon>
        <taxon>Pseudomonadati</taxon>
        <taxon>Pseudomonadota</taxon>
        <taxon>Betaproteobacteria</taxon>
        <taxon>Burkholderiales</taxon>
        <taxon>Burkholderiaceae</taxon>
        <taxon>Ephemeroptericola</taxon>
    </lineage>
</organism>
<dbReference type="CDD" id="cd03791">
    <property type="entry name" value="GT5_Glycogen_synthase_DULL1-like"/>
    <property type="match status" value="1"/>
</dbReference>
<dbReference type="GO" id="GO:0005829">
    <property type="term" value="C:cytosol"/>
    <property type="evidence" value="ECO:0007669"/>
    <property type="project" value="TreeGrafter"/>
</dbReference>
<dbReference type="Pfam" id="PF08323">
    <property type="entry name" value="Glyco_transf_5"/>
    <property type="match status" value="1"/>
</dbReference>
<keyword evidence="7 8" id="KW-0320">Glycogen biosynthesis</keyword>
<dbReference type="InterPro" id="IPR011835">
    <property type="entry name" value="GS/SS"/>
</dbReference>
<evidence type="ECO:0000256" key="7">
    <source>
        <dbReference type="ARBA" id="ARBA00023056"/>
    </source>
</evidence>
<comment type="similarity">
    <text evidence="4 8">Belongs to the glycosyltransferase 1 family. Bacterial/plant glycogen synthase subfamily.</text>
</comment>
<dbReference type="Gene3D" id="3.40.50.2000">
    <property type="entry name" value="Glycogen Phosphorylase B"/>
    <property type="match status" value="2"/>
</dbReference>
<dbReference type="UniPathway" id="UPA00164"/>
<dbReference type="KEGG" id="hyf:DTO96_100709"/>
<name>A0A345D9F4_9BURK</name>
<evidence type="ECO:0000256" key="1">
    <source>
        <dbReference type="ARBA" id="ARBA00001478"/>
    </source>
</evidence>
<gene>
    <name evidence="11" type="primary">glgA1</name>
    <name evidence="8" type="synonym">glgA</name>
    <name evidence="11" type="ORF">DTO96_100709</name>
</gene>
<accession>A0A345D9F4</accession>
<dbReference type="NCBIfam" id="NF001899">
    <property type="entry name" value="PRK00654.1-2"/>
    <property type="match status" value="1"/>
</dbReference>
<reference evidence="12" key="1">
    <citation type="submission" date="2018-07" db="EMBL/GenBank/DDBJ databases">
        <authorList>
            <person name="Kim H."/>
        </authorList>
    </citation>
    <scope>NUCLEOTIDE SEQUENCE [LARGE SCALE GENOMIC DNA]</scope>
    <source>
        <strain evidence="12">F02</strain>
    </source>
</reference>
<dbReference type="GO" id="GO:0005978">
    <property type="term" value="P:glycogen biosynthetic process"/>
    <property type="evidence" value="ECO:0007669"/>
    <property type="project" value="UniProtKB-UniRule"/>
</dbReference>
<comment type="catalytic activity">
    <reaction evidence="1 8">
        <text>[(1-&gt;4)-alpha-D-glucosyl](n) + ADP-alpha-D-glucose = [(1-&gt;4)-alpha-D-glucosyl](n+1) + ADP + H(+)</text>
        <dbReference type="Rhea" id="RHEA:18189"/>
        <dbReference type="Rhea" id="RHEA-COMP:9584"/>
        <dbReference type="Rhea" id="RHEA-COMP:9587"/>
        <dbReference type="ChEBI" id="CHEBI:15378"/>
        <dbReference type="ChEBI" id="CHEBI:15444"/>
        <dbReference type="ChEBI" id="CHEBI:57498"/>
        <dbReference type="ChEBI" id="CHEBI:456216"/>
        <dbReference type="EC" id="2.4.1.21"/>
    </reaction>
</comment>
<dbReference type="RefSeq" id="WP_225972551.1">
    <property type="nucleotide sequence ID" value="NZ_CP031124.1"/>
</dbReference>
<evidence type="ECO:0000256" key="8">
    <source>
        <dbReference type="HAMAP-Rule" id="MF_00484"/>
    </source>
</evidence>
<dbReference type="InterPro" id="IPR001296">
    <property type="entry name" value="Glyco_trans_1"/>
</dbReference>
<feature type="domain" description="Starch synthase catalytic" evidence="10">
    <location>
        <begin position="76"/>
        <end position="319"/>
    </location>
</feature>
<dbReference type="EC" id="2.4.1.21" evidence="8"/>
<keyword evidence="5 8" id="KW-0328">Glycosyltransferase</keyword>
<dbReference type="AlphaFoldDB" id="A0A345D9F4"/>
<evidence type="ECO:0000256" key="2">
    <source>
        <dbReference type="ARBA" id="ARBA00002764"/>
    </source>
</evidence>
<evidence type="ECO:0000256" key="5">
    <source>
        <dbReference type="ARBA" id="ARBA00022676"/>
    </source>
</evidence>
<proteinExistence type="inferred from homology"/>
<evidence type="ECO:0000259" key="10">
    <source>
        <dbReference type="Pfam" id="PF08323"/>
    </source>
</evidence>
<dbReference type="GO" id="GO:0004373">
    <property type="term" value="F:alpha-1,4-glucan glucosyltransferase (UDP-glucose donor) activity"/>
    <property type="evidence" value="ECO:0007669"/>
    <property type="project" value="InterPro"/>
</dbReference>
<dbReference type="InterPro" id="IPR013534">
    <property type="entry name" value="Starch_synth_cat_dom"/>
</dbReference>
<evidence type="ECO:0000259" key="9">
    <source>
        <dbReference type="Pfam" id="PF00534"/>
    </source>
</evidence>
<evidence type="ECO:0000313" key="12">
    <source>
        <dbReference type="Proteomes" id="UP000252182"/>
    </source>
</evidence>
<dbReference type="Pfam" id="PF00534">
    <property type="entry name" value="Glycos_transf_1"/>
    <property type="match status" value="1"/>
</dbReference>
<evidence type="ECO:0000256" key="4">
    <source>
        <dbReference type="ARBA" id="ARBA00010281"/>
    </source>
</evidence>
<feature type="binding site" evidence="8">
    <location>
        <position position="89"/>
    </location>
    <ligand>
        <name>ADP-alpha-D-glucose</name>
        <dbReference type="ChEBI" id="CHEBI:57498"/>
    </ligand>
</feature>
<protein>
    <recommendedName>
        <fullName evidence="8">Glycogen synthase</fullName>
        <ecNumber evidence="8">2.4.1.21</ecNumber>
    </recommendedName>
    <alternativeName>
        <fullName evidence="8">Starch [bacterial glycogen] synthase</fullName>
    </alternativeName>
</protein>
<evidence type="ECO:0000256" key="3">
    <source>
        <dbReference type="ARBA" id="ARBA00004964"/>
    </source>
</evidence>
<keyword evidence="6 8" id="KW-0808">Transferase</keyword>
<dbReference type="Proteomes" id="UP000252182">
    <property type="component" value="Chromosome"/>
</dbReference>
<comment type="function">
    <text evidence="2 8">Synthesizes alpha-1,4-glucan chains using ADP-glucose.</text>
</comment>
<dbReference type="SUPFAM" id="SSF53756">
    <property type="entry name" value="UDP-Glycosyltransferase/glycogen phosphorylase"/>
    <property type="match status" value="1"/>
</dbReference>
<feature type="domain" description="Glycosyl transferase family 1" evidence="9">
    <location>
        <begin position="369"/>
        <end position="496"/>
    </location>
</feature>
<dbReference type="PANTHER" id="PTHR45825">
    <property type="entry name" value="GRANULE-BOUND STARCH SYNTHASE 1, CHLOROPLASTIC/AMYLOPLASTIC"/>
    <property type="match status" value="1"/>
</dbReference>
<sequence>MMVKTKTADSIATSEVADVVKVTAKAAAKPKAKPKAKAKVSVAAVDGSASTTSAGVSPPKVKAAKASTRAKSKPFHILAVASEMYPFIKTGGLADVVGALPFALGELSTTKASIVLTTLIPGYPVVMGALSDAGESDMVLALPNYFGGDAQIFRATVKGVALLVLDAPHLFNRVGNPYSDASGMDWPDNPVRFAALSLAAAMVGWGEVEGYAPDVLHAHDWQAAMAPAYLHFLGQGKHRPKTVLTVHNLAFQGQFLANIFPKLGLPPEAFDINGVEYYGGVGYLKAGIQFSDAVTTVSPTYAREICTTKGGMGLDGLLRLRGHAVSGIVNGIDMAIWNPATDAQLASTFDEKTLGARQANKHAVEKHFNLPHSDAPLFCIVSRLTWQKGIDIVTDSIDALVAMGARLVVLGTGDQALEAALYAAVAKYPSHVGVHIGYDEGVSHLIQGGSDAILVPSRFEPCGLTQLYGLRYGCVPVVSTVGGLADTVIDANDAAVTAGVATGVQFHQVTREGFQTAIARTVSLYAQAKVWRAIQHAGMRSDVAWRRSAKQYEALYRGLLG</sequence>
<dbReference type="GO" id="GO:0009011">
    <property type="term" value="F:alpha-1,4-glucan glucosyltransferase (ADP-glucose donor) activity"/>
    <property type="evidence" value="ECO:0007669"/>
    <property type="project" value="UniProtKB-UniRule"/>
</dbReference>
<evidence type="ECO:0000313" key="11">
    <source>
        <dbReference type="EMBL" id="AXF84992.1"/>
    </source>
</evidence>
<evidence type="ECO:0000256" key="6">
    <source>
        <dbReference type="ARBA" id="ARBA00022679"/>
    </source>
</evidence>
<dbReference type="PANTHER" id="PTHR45825:SF11">
    <property type="entry name" value="ALPHA AMYLASE DOMAIN-CONTAINING PROTEIN"/>
    <property type="match status" value="1"/>
</dbReference>
<dbReference type="NCBIfam" id="TIGR02095">
    <property type="entry name" value="glgA"/>
    <property type="match status" value="1"/>
</dbReference>
<comment type="pathway">
    <text evidence="3 8">Glycan biosynthesis; glycogen biosynthesis.</text>
</comment>
<dbReference type="EMBL" id="CP031124">
    <property type="protein sequence ID" value="AXF84992.1"/>
    <property type="molecule type" value="Genomic_DNA"/>
</dbReference>